<dbReference type="Proteomes" id="UP001341135">
    <property type="component" value="Chromosome"/>
</dbReference>
<dbReference type="EMBL" id="AP028907">
    <property type="protein sequence ID" value="BES81166.1"/>
    <property type="molecule type" value="Genomic_DNA"/>
</dbReference>
<organism evidence="3 4">
    <name type="scientific">Pyrodictium abyssi</name>
    <dbReference type="NCBI Taxonomy" id="54256"/>
    <lineage>
        <taxon>Archaea</taxon>
        <taxon>Thermoproteota</taxon>
        <taxon>Thermoprotei</taxon>
        <taxon>Desulfurococcales</taxon>
        <taxon>Pyrodictiaceae</taxon>
        <taxon>Pyrodictium</taxon>
    </lineage>
</organism>
<accession>A0ABN6ZLL3</accession>
<dbReference type="Gene3D" id="3.40.50.2020">
    <property type="match status" value="1"/>
</dbReference>
<evidence type="ECO:0000313" key="4">
    <source>
        <dbReference type="Proteomes" id="UP001341135"/>
    </source>
</evidence>
<name>A0ABN6ZLL3_9CREN</name>
<evidence type="ECO:0000256" key="1">
    <source>
        <dbReference type="ARBA" id="ARBA00022679"/>
    </source>
</evidence>
<dbReference type="PANTHER" id="PTHR43864">
    <property type="entry name" value="HYPOXANTHINE/GUANINE PHOSPHORIBOSYLTRANSFERASE"/>
    <property type="match status" value="1"/>
</dbReference>
<dbReference type="InterPro" id="IPR029057">
    <property type="entry name" value="PRTase-like"/>
</dbReference>
<dbReference type="GeneID" id="89288757"/>
<gene>
    <name evidence="3" type="ORF">PABY_07330</name>
</gene>
<evidence type="ECO:0000313" key="3">
    <source>
        <dbReference type="EMBL" id="BES81166.1"/>
    </source>
</evidence>
<protein>
    <submittedName>
        <fullName evidence="3">Uncharacterized protein</fullName>
    </submittedName>
</protein>
<reference evidence="3 4" key="1">
    <citation type="submission" date="2023-09" db="EMBL/GenBank/DDBJ databases">
        <title>Pyrofollis japonicus gen. nov. sp. nov., a novel member of the family Pyrodictiaceae isolated from the Iheya North hydrothermal field.</title>
        <authorList>
            <person name="Miyazaki U."/>
            <person name="Sanari M."/>
            <person name="Tame A."/>
            <person name="Kitajima M."/>
            <person name="Okamoto A."/>
            <person name="Sawayama S."/>
            <person name="Miyazaki J."/>
            <person name="Takai K."/>
            <person name="Nakagawa S."/>
        </authorList>
    </citation>
    <scope>NUCLEOTIDE SEQUENCE [LARGE SCALE GENOMIC DNA]</scope>
    <source>
        <strain evidence="3 4">AV2</strain>
    </source>
</reference>
<dbReference type="InterPro" id="IPR050118">
    <property type="entry name" value="Pur/Pyrimidine_PRTase"/>
</dbReference>
<sequence length="259" mass="28574">MTPSSAPESDITLVGIGNIGEQPPEDEFKNPKLTLFNLINALKFFYSFKSLEKKLGVPSQVLWRYTTLRATPEKDTAQKILAKIKELKLVEEAIQRTAAEKEDLWAVFSNPGVLQLTALKTLDEFKKTIDVVLSAPDVYSAALAAMIAAYMRARLCLPSHTPFAKNVIIESYINSFGSIDAIGLPRKCIPKKSKILIAASILKYDTLSPLLSLVQRIGAEVKGVVALASLEDGELLKNKLPQGIKVLTIIKLDEMNKYK</sequence>
<evidence type="ECO:0000256" key="2">
    <source>
        <dbReference type="ARBA" id="ARBA00022726"/>
    </source>
</evidence>
<keyword evidence="1" id="KW-0808">Transferase</keyword>
<keyword evidence="4" id="KW-1185">Reference proteome</keyword>
<keyword evidence="2" id="KW-0660">Purine salvage</keyword>
<proteinExistence type="predicted"/>
<dbReference type="RefSeq" id="WP_338252029.1">
    <property type="nucleotide sequence ID" value="NZ_AP028907.1"/>
</dbReference>
<dbReference type="PANTHER" id="PTHR43864:SF1">
    <property type="entry name" value="XANTHINE PHOSPHORIBOSYLTRANSFERASE"/>
    <property type="match status" value="1"/>
</dbReference>